<dbReference type="OrthoDB" id="10584415at2759"/>
<proteinExistence type="predicted"/>
<feature type="compositionally biased region" description="Polar residues" evidence="1">
    <location>
        <begin position="277"/>
        <end position="288"/>
    </location>
</feature>
<sequence length="489" mass="55022">MPVSLGDDSDDDSDMDFLLQPPVFARPKKPEKKRPEPRPILSLEQMLSERRNNANAGTKKESAGGRKRKQNHQAAREGKAKRNSGKDDETKAVRPRAQRRTDPEWIEKQARMTVEEELKLDMADRIDDLDGIGWYRESKKRKADVFYPAILSGKNSSEARILLKNKNTSSSKTRNKIRIQYIGATYRYTSHHQEVASSRWIPLSKSTDLENEKRLQGFIKAISPDFKKNLLDLKIEELAIRKIWEKVRTRTEERRAREKEERAARATAEAFPPVPVTQDSDSNSQNSGADAHAAGSDIDSDCDSDCDNASSCDESLPGSSETRQESRKPPLRVGDEVEFYDVMGTHGDPSSLRRATVVGVQSGDSRFPLLLSNTLAPLPANHMVRRLPDGRWRPVSGFALRSEGGQTLAATNNFREIRAQVIKAANDFWKNDGKGGNDIGAKEEKAGNFDRKKETQKKRTKDGNKVKNGDRVSKNRRASLRIRRKGDTG</sequence>
<dbReference type="Proteomes" id="UP000291116">
    <property type="component" value="Unassembled WGS sequence"/>
</dbReference>
<feature type="compositionally biased region" description="Basic and acidic residues" evidence="1">
    <location>
        <begin position="74"/>
        <end position="92"/>
    </location>
</feature>
<gene>
    <name evidence="2" type="ORF">PSNMU_V1.4_AUG-EV-PASAV3_0009060</name>
</gene>
<feature type="region of interest" description="Disordered" evidence="1">
    <location>
        <begin position="249"/>
        <end position="334"/>
    </location>
</feature>
<evidence type="ECO:0000256" key="1">
    <source>
        <dbReference type="SAM" id="MobiDB-lite"/>
    </source>
</evidence>
<feature type="region of interest" description="Disordered" evidence="1">
    <location>
        <begin position="432"/>
        <end position="489"/>
    </location>
</feature>
<protein>
    <submittedName>
        <fullName evidence="2">Uncharacterized protein</fullName>
    </submittedName>
</protein>
<evidence type="ECO:0000313" key="2">
    <source>
        <dbReference type="EMBL" id="VEU34206.1"/>
    </source>
</evidence>
<evidence type="ECO:0000313" key="3">
    <source>
        <dbReference type="Proteomes" id="UP000291116"/>
    </source>
</evidence>
<accession>A0A448YWT5</accession>
<feature type="compositionally biased region" description="Basic and acidic residues" evidence="1">
    <location>
        <begin position="249"/>
        <end position="264"/>
    </location>
</feature>
<keyword evidence="3" id="KW-1185">Reference proteome</keyword>
<dbReference type="EMBL" id="CAACVS010000021">
    <property type="protein sequence ID" value="VEU34206.1"/>
    <property type="molecule type" value="Genomic_DNA"/>
</dbReference>
<feature type="compositionally biased region" description="Basic residues" evidence="1">
    <location>
        <begin position="474"/>
        <end position="489"/>
    </location>
</feature>
<feature type="compositionally biased region" description="Basic and acidic residues" evidence="1">
    <location>
        <begin position="461"/>
        <end position="473"/>
    </location>
</feature>
<name>A0A448YWT5_9STRA</name>
<feature type="region of interest" description="Disordered" evidence="1">
    <location>
        <begin position="1"/>
        <end position="103"/>
    </location>
</feature>
<organism evidence="2 3">
    <name type="scientific">Pseudo-nitzschia multistriata</name>
    <dbReference type="NCBI Taxonomy" id="183589"/>
    <lineage>
        <taxon>Eukaryota</taxon>
        <taxon>Sar</taxon>
        <taxon>Stramenopiles</taxon>
        <taxon>Ochrophyta</taxon>
        <taxon>Bacillariophyta</taxon>
        <taxon>Bacillariophyceae</taxon>
        <taxon>Bacillariophycidae</taxon>
        <taxon>Bacillariales</taxon>
        <taxon>Bacillariaceae</taxon>
        <taxon>Pseudo-nitzschia</taxon>
    </lineage>
</organism>
<reference evidence="2 3" key="1">
    <citation type="submission" date="2019-01" db="EMBL/GenBank/DDBJ databases">
        <authorList>
            <person name="Ferrante I. M."/>
        </authorList>
    </citation>
    <scope>NUCLEOTIDE SEQUENCE [LARGE SCALE GENOMIC DNA]</scope>
    <source>
        <strain evidence="2 3">B856</strain>
    </source>
</reference>
<feature type="compositionally biased region" description="Basic and acidic residues" evidence="1">
    <location>
        <begin position="432"/>
        <end position="453"/>
    </location>
</feature>
<feature type="compositionally biased region" description="Basic and acidic residues" evidence="1">
    <location>
        <begin position="47"/>
        <end position="64"/>
    </location>
</feature>
<dbReference type="AlphaFoldDB" id="A0A448YWT5"/>